<keyword evidence="1" id="KW-0472">Membrane</keyword>
<dbReference type="EMBL" id="RBNI01001968">
    <property type="protein sequence ID" value="RUP49794.1"/>
    <property type="molecule type" value="Genomic_DNA"/>
</dbReference>
<dbReference type="AlphaFoldDB" id="A0A433DG30"/>
<organism evidence="2 3">
    <name type="scientific">Jimgerdemannia flammicorona</name>
    <dbReference type="NCBI Taxonomy" id="994334"/>
    <lineage>
        <taxon>Eukaryota</taxon>
        <taxon>Fungi</taxon>
        <taxon>Fungi incertae sedis</taxon>
        <taxon>Mucoromycota</taxon>
        <taxon>Mucoromycotina</taxon>
        <taxon>Endogonomycetes</taxon>
        <taxon>Endogonales</taxon>
        <taxon>Endogonaceae</taxon>
        <taxon>Jimgerdemannia</taxon>
    </lineage>
</organism>
<dbReference type="PANTHER" id="PTHR35309:SF4">
    <property type="entry name" value="TOCOPHEROL CYCLASE"/>
    <property type="match status" value="1"/>
</dbReference>
<dbReference type="GO" id="GO:0009976">
    <property type="term" value="F:tocopherol cyclase activity"/>
    <property type="evidence" value="ECO:0007669"/>
    <property type="project" value="InterPro"/>
</dbReference>
<dbReference type="Pfam" id="PF14249">
    <property type="entry name" value="Tocopherol_cycl"/>
    <property type="match status" value="1"/>
</dbReference>
<comment type="caution">
    <text evidence="2">The sequence shown here is derived from an EMBL/GenBank/DDBJ whole genome shotgun (WGS) entry which is preliminary data.</text>
</comment>
<keyword evidence="3" id="KW-1185">Reference proteome</keyword>
<dbReference type="Proteomes" id="UP000268093">
    <property type="component" value="Unassembled WGS sequence"/>
</dbReference>
<evidence type="ECO:0000256" key="1">
    <source>
        <dbReference type="SAM" id="Phobius"/>
    </source>
</evidence>
<name>A0A433DG30_9FUNG</name>
<proteinExistence type="predicted"/>
<feature type="transmembrane region" description="Helical" evidence="1">
    <location>
        <begin position="21"/>
        <end position="41"/>
    </location>
</feature>
<keyword evidence="1" id="KW-0812">Transmembrane</keyword>
<dbReference type="OrthoDB" id="2118020at2759"/>
<dbReference type="InterPro" id="IPR025893">
    <property type="entry name" value="Tocopherol_cyclase"/>
</dbReference>
<accession>A0A433DG30</accession>
<evidence type="ECO:0000313" key="3">
    <source>
        <dbReference type="Proteomes" id="UP000268093"/>
    </source>
</evidence>
<keyword evidence="1" id="KW-1133">Transmembrane helix</keyword>
<reference evidence="2 3" key="1">
    <citation type="journal article" date="2018" name="New Phytol.">
        <title>Phylogenomics of Endogonaceae and evolution of mycorrhizas within Mucoromycota.</title>
        <authorList>
            <person name="Chang Y."/>
            <person name="Desiro A."/>
            <person name="Na H."/>
            <person name="Sandor L."/>
            <person name="Lipzen A."/>
            <person name="Clum A."/>
            <person name="Barry K."/>
            <person name="Grigoriev I.V."/>
            <person name="Martin F.M."/>
            <person name="Stajich J.E."/>
            <person name="Smith M.E."/>
            <person name="Bonito G."/>
            <person name="Spatafora J.W."/>
        </authorList>
    </citation>
    <scope>NUCLEOTIDE SEQUENCE [LARGE SCALE GENOMIC DNA]</scope>
    <source>
        <strain evidence="2 3">GMNB39</strain>
    </source>
</reference>
<gene>
    <name evidence="2" type="ORF">BC936DRAFT_141451</name>
</gene>
<evidence type="ECO:0000313" key="2">
    <source>
        <dbReference type="EMBL" id="RUP49794.1"/>
    </source>
</evidence>
<protein>
    <submittedName>
        <fullName evidence="2">Uncharacterized protein</fullName>
    </submittedName>
</protein>
<sequence>MNEPKPRDPTALSTRHRTTTTTTKAVLVLLTTVLSLIAYTLHATGTARLALILGNVENALHPEHYHGRHVGSSFFEGWYFKTVDPRTHTSIVFIPGIFRARGDSDSRIADHAFIMVFADALPETLYYRFGASEFHDERALNAGQLRIRIGTGNVFDESGIVASLDARRLVDVKEAEWDAYRAQIVHDLTRIIAEQAPIEETDALLSLLLKTLAPKPKASVNPRRLSVTGSLVFTETNPLPRTAYAPSVMGPFTYLPFLECNHGVVSMYHGVRGEVEFWDPEGEGGKELVEKFEVGEGVGEGYIEKDWGMYFPQSWIWIQSNSFGRSPGTGLMFMVCKCVRDTCTNPNPLPSSTQISIADIPLLDPNWQLTTLLTNTFPFLGSYLHFPGRLITLHLSDASALSSLASAFDTQSPPKNKTLLNFSTYTFARQHRLDITVHHGDPDSPPTPEMTDSSAPLALTQRVHLMVSDRRERLFLEVTATRVIGGGVPLRAPGRDGKAMWLKVEETLDAVVRAKIWRRVEGTEEILWEDTGVAGGMEVVGDVVWLKG</sequence>
<dbReference type="PANTHER" id="PTHR35309">
    <property type="match status" value="1"/>
</dbReference>